<dbReference type="OrthoDB" id="9800332at2"/>
<dbReference type="InterPro" id="IPR027417">
    <property type="entry name" value="P-loop_NTPase"/>
</dbReference>
<feature type="binding site" evidence="7">
    <location>
        <position position="144"/>
    </location>
    <ligand>
        <name>substrate</name>
    </ligand>
</feature>
<dbReference type="InParanoid" id="Q02AZ0"/>
<keyword evidence="7" id="KW-0963">Cytoplasm</keyword>
<keyword evidence="5 7" id="KW-0067">ATP-binding</keyword>
<evidence type="ECO:0000256" key="3">
    <source>
        <dbReference type="ARBA" id="ARBA00022741"/>
    </source>
</evidence>
<dbReference type="PANTHER" id="PTHR21087">
    <property type="entry name" value="SHIKIMATE KINASE"/>
    <property type="match status" value="1"/>
</dbReference>
<dbReference type="GO" id="GO:0009423">
    <property type="term" value="P:chorismate biosynthetic process"/>
    <property type="evidence" value="ECO:0007669"/>
    <property type="project" value="UniProtKB-UniRule"/>
</dbReference>
<comment type="subcellular location">
    <subcellularLocation>
        <location evidence="7">Cytoplasm</location>
    </subcellularLocation>
</comment>
<dbReference type="Gene3D" id="3.40.50.300">
    <property type="entry name" value="P-loop containing nucleotide triphosphate hydrolases"/>
    <property type="match status" value="1"/>
</dbReference>
<feature type="binding site" evidence="7">
    <location>
        <begin position="18"/>
        <end position="23"/>
    </location>
    <ligand>
        <name>ATP</name>
        <dbReference type="ChEBI" id="CHEBI:30616"/>
    </ligand>
</feature>
<comment type="catalytic activity">
    <reaction evidence="7">
        <text>shikimate + ATP = 3-phosphoshikimate + ADP + H(+)</text>
        <dbReference type="Rhea" id="RHEA:13121"/>
        <dbReference type="ChEBI" id="CHEBI:15378"/>
        <dbReference type="ChEBI" id="CHEBI:30616"/>
        <dbReference type="ChEBI" id="CHEBI:36208"/>
        <dbReference type="ChEBI" id="CHEBI:145989"/>
        <dbReference type="ChEBI" id="CHEBI:456216"/>
        <dbReference type="EC" id="2.7.1.71"/>
    </reaction>
</comment>
<keyword evidence="7" id="KW-0479">Metal-binding</keyword>
<dbReference type="GO" id="GO:0004765">
    <property type="term" value="F:shikimate kinase activity"/>
    <property type="evidence" value="ECO:0007669"/>
    <property type="project" value="UniProtKB-UniRule"/>
</dbReference>
<evidence type="ECO:0000256" key="7">
    <source>
        <dbReference type="HAMAP-Rule" id="MF_00109"/>
    </source>
</evidence>
<dbReference type="STRING" id="234267.Acid_0777"/>
<comment type="cofactor">
    <cofactor evidence="7">
        <name>Mg(2+)</name>
        <dbReference type="ChEBI" id="CHEBI:18420"/>
    </cofactor>
    <text evidence="7">Binds 1 Mg(2+) ion per subunit.</text>
</comment>
<dbReference type="KEGG" id="sus:Acid_0777"/>
<evidence type="ECO:0000256" key="6">
    <source>
        <dbReference type="ARBA" id="ARBA00023141"/>
    </source>
</evidence>
<comment type="similarity">
    <text evidence="7">Belongs to the shikimate kinase family.</text>
</comment>
<dbReference type="AlphaFoldDB" id="Q02AZ0"/>
<keyword evidence="3 7" id="KW-0547">Nucleotide-binding</keyword>
<feature type="binding site" evidence="7">
    <location>
        <position position="128"/>
    </location>
    <ligand>
        <name>ATP</name>
        <dbReference type="ChEBI" id="CHEBI:30616"/>
    </ligand>
</feature>
<dbReference type="Pfam" id="PF01202">
    <property type="entry name" value="SKI"/>
    <property type="match status" value="1"/>
</dbReference>
<feature type="binding site" evidence="7">
    <location>
        <position position="64"/>
    </location>
    <ligand>
        <name>substrate</name>
    </ligand>
</feature>
<dbReference type="EC" id="2.7.1.71" evidence="7"/>
<dbReference type="GO" id="GO:0009073">
    <property type="term" value="P:aromatic amino acid family biosynthetic process"/>
    <property type="evidence" value="ECO:0007669"/>
    <property type="project" value="UniProtKB-KW"/>
</dbReference>
<dbReference type="HAMAP" id="MF_00109">
    <property type="entry name" value="Shikimate_kinase"/>
    <property type="match status" value="1"/>
</dbReference>
<dbReference type="PANTHER" id="PTHR21087:SF16">
    <property type="entry name" value="SHIKIMATE KINASE 1, CHLOROPLASTIC"/>
    <property type="match status" value="1"/>
</dbReference>
<dbReference type="CDD" id="cd00464">
    <property type="entry name" value="SK"/>
    <property type="match status" value="1"/>
</dbReference>
<dbReference type="GO" id="GO:0005829">
    <property type="term" value="C:cytosol"/>
    <property type="evidence" value="ECO:0007669"/>
    <property type="project" value="TreeGrafter"/>
</dbReference>
<dbReference type="InterPro" id="IPR000623">
    <property type="entry name" value="Shikimate_kinase/TSH1"/>
</dbReference>
<comment type="caution">
    <text evidence="7">Lacks conserved residue(s) required for the propagation of feature annotation.</text>
</comment>
<keyword evidence="4 7" id="KW-0418">Kinase</keyword>
<proteinExistence type="inferred from homology"/>
<feature type="binding site" evidence="7">
    <location>
        <position position="22"/>
    </location>
    <ligand>
        <name>Mg(2+)</name>
        <dbReference type="ChEBI" id="CHEBI:18420"/>
    </ligand>
</feature>
<feature type="binding site" evidence="7">
    <location>
        <position position="90"/>
    </location>
    <ligand>
        <name>substrate</name>
    </ligand>
</feature>
<gene>
    <name evidence="7" type="primary">aroK</name>
    <name evidence="8" type="ordered locus">Acid_0777</name>
</gene>
<dbReference type="EMBL" id="CP000473">
    <property type="protein sequence ID" value="ABJ81776.1"/>
    <property type="molecule type" value="Genomic_DNA"/>
</dbReference>
<protein>
    <recommendedName>
        <fullName evidence="7">Shikimate kinase</fullName>
        <shortName evidence="7">SK</shortName>
        <ecNumber evidence="7">2.7.1.71</ecNumber>
    </recommendedName>
</protein>
<comment type="pathway">
    <text evidence="7">Metabolic intermediate biosynthesis; chorismate biosynthesis; chorismate from D-erythrose 4-phosphate and phosphoenolpyruvate: step 5/7.</text>
</comment>
<comment type="function">
    <text evidence="7">Catalyzes the specific phosphorylation of the 3-hydroxyl group of shikimic acid using ATP as a cosubstrate.</text>
</comment>
<dbReference type="GO" id="GO:0000287">
    <property type="term" value="F:magnesium ion binding"/>
    <property type="evidence" value="ECO:0007669"/>
    <property type="project" value="UniProtKB-UniRule"/>
</dbReference>
<evidence type="ECO:0000313" key="8">
    <source>
        <dbReference type="EMBL" id="ABJ81776.1"/>
    </source>
</evidence>
<keyword evidence="6 7" id="KW-0057">Aromatic amino acid biosynthesis</keyword>
<keyword evidence="7" id="KW-0460">Magnesium</keyword>
<dbReference type="eggNOG" id="COG0703">
    <property type="taxonomic scope" value="Bacteria"/>
</dbReference>
<dbReference type="HOGENOM" id="CLU_057607_4_3_0"/>
<keyword evidence="2 7" id="KW-0808">Transferase</keyword>
<evidence type="ECO:0000256" key="5">
    <source>
        <dbReference type="ARBA" id="ARBA00022840"/>
    </source>
</evidence>
<dbReference type="SUPFAM" id="SSF52540">
    <property type="entry name" value="P-loop containing nucleoside triphosphate hydrolases"/>
    <property type="match status" value="1"/>
</dbReference>
<dbReference type="GO" id="GO:0005524">
    <property type="term" value="F:ATP binding"/>
    <property type="evidence" value="ECO:0007669"/>
    <property type="project" value="UniProtKB-UniRule"/>
</dbReference>
<evidence type="ECO:0000256" key="4">
    <source>
        <dbReference type="ARBA" id="ARBA00022777"/>
    </source>
</evidence>
<reference evidence="8" key="1">
    <citation type="submission" date="2006-10" db="EMBL/GenBank/DDBJ databases">
        <title>Complete sequence of Solibacter usitatus Ellin6076.</title>
        <authorList>
            <consortium name="US DOE Joint Genome Institute"/>
            <person name="Copeland A."/>
            <person name="Lucas S."/>
            <person name="Lapidus A."/>
            <person name="Barry K."/>
            <person name="Detter J.C."/>
            <person name="Glavina del Rio T."/>
            <person name="Hammon N."/>
            <person name="Israni S."/>
            <person name="Dalin E."/>
            <person name="Tice H."/>
            <person name="Pitluck S."/>
            <person name="Thompson L.S."/>
            <person name="Brettin T."/>
            <person name="Bruce D."/>
            <person name="Han C."/>
            <person name="Tapia R."/>
            <person name="Gilna P."/>
            <person name="Schmutz J."/>
            <person name="Larimer F."/>
            <person name="Land M."/>
            <person name="Hauser L."/>
            <person name="Kyrpides N."/>
            <person name="Mikhailova N."/>
            <person name="Janssen P.H."/>
            <person name="Kuske C.R."/>
            <person name="Richardson P."/>
        </authorList>
    </citation>
    <scope>NUCLEOTIDE SEQUENCE</scope>
    <source>
        <strain evidence="8">Ellin6076</strain>
    </source>
</reference>
<dbReference type="FunCoup" id="Q02AZ0">
    <property type="interactions" value="611"/>
</dbReference>
<evidence type="ECO:0000256" key="2">
    <source>
        <dbReference type="ARBA" id="ARBA00022679"/>
    </source>
</evidence>
<name>Q02AZ0_SOLUE</name>
<sequence length="176" mass="19626">MILKLKRTPGIYVVGFMGAGKSTVGRHLAHHLGWSFFDSDEEIERAEKASIASIFEERGEAEFRRIETEIIRQHVGWIERGRPAVLALGGGAYAQPANRQLLENNGITVWLDCPFELVQQRVAQATHRPLARDPEAFAALYHARRADYGRAAVQVVIESDDPDVTVGAILGHPEFR</sequence>
<dbReference type="UniPathway" id="UPA00053">
    <property type="reaction ID" value="UER00088"/>
</dbReference>
<dbReference type="InterPro" id="IPR031322">
    <property type="entry name" value="Shikimate/glucono_kinase"/>
</dbReference>
<keyword evidence="1 7" id="KW-0028">Amino-acid biosynthesis</keyword>
<evidence type="ECO:0000256" key="1">
    <source>
        <dbReference type="ARBA" id="ARBA00022605"/>
    </source>
</evidence>
<feature type="binding site" evidence="7">
    <location>
        <position position="40"/>
    </location>
    <ligand>
        <name>substrate</name>
    </ligand>
</feature>
<organism evidence="8">
    <name type="scientific">Solibacter usitatus (strain Ellin6076)</name>
    <dbReference type="NCBI Taxonomy" id="234267"/>
    <lineage>
        <taxon>Bacteria</taxon>
        <taxon>Pseudomonadati</taxon>
        <taxon>Acidobacteriota</taxon>
        <taxon>Terriglobia</taxon>
        <taxon>Bryobacterales</taxon>
        <taxon>Solibacteraceae</taxon>
        <taxon>Candidatus Solibacter</taxon>
    </lineage>
</organism>
<comment type="subunit">
    <text evidence="7">Monomer.</text>
</comment>
<dbReference type="PRINTS" id="PR01100">
    <property type="entry name" value="SHIKIMTKNASE"/>
</dbReference>
<dbReference type="GO" id="GO:0008652">
    <property type="term" value="P:amino acid biosynthetic process"/>
    <property type="evidence" value="ECO:0007669"/>
    <property type="project" value="UniProtKB-KW"/>
</dbReference>
<accession>Q02AZ0</accession>